<sequence length="141" mass="15551">MRKRVSGPGTLTAIQEALPTTSKPCKEMYGQVLRVAPYDLHPAVNPSASTPLASANFPDLYYVSFVSARGPGNLTAAYQTSAHPKTISESILKKWSTKHLAGISMAEDRKREFAQFGIDPDQVLKKIRRTERSLEDDSDDL</sequence>
<proteinExistence type="predicted"/>
<organism evidence="1 2">
    <name type="scientific">Elysia marginata</name>
    <dbReference type="NCBI Taxonomy" id="1093978"/>
    <lineage>
        <taxon>Eukaryota</taxon>
        <taxon>Metazoa</taxon>
        <taxon>Spiralia</taxon>
        <taxon>Lophotrochozoa</taxon>
        <taxon>Mollusca</taxon>
        <taxon>Gastropoda</taxon>
        <taxon>Heterobranchia</taxon>
        <taxon>Euthyneura</taxon>
        <taxon>Panpulmonata</taxon>
        <taxon>Sacoglossa</taxon>
        <taxon>Placobranchoidea</taxon>
        <taxon>Plakobranchidae</taxon>
        <taxon>Elysia</taxon>
    </lineage>
</organism>
<dbReference type="Proteomes" id="UP000762676">
    <property type="component" value="Unassembled WGS sequence"/>
</dbReference>
<protein>
    <submittedName>
        <fullName evidence="1">Uncharacterized protein</fullName>
    </submittedName>
</protein>
<name>A0AAV4HYY9_9GAST</name>
<gene>
    <name evidence="1" type="ORF">ElyMa_004625400</name>
</gene>
<accession>A0AAV4HYY9</accession>
<evidence type="ECO:0000313" key="2">
    <source>
        <dbReference type="Proteomes" id="UP000762676"/>
    </source>
</evidence>
<dbReference type="AlphaFoldDB" id="A0AAV4HYY9"/>
<comment type="caution">
    <text evidence="1">The sequence shown here is derived from an EMBL/GenBank/DDBJ whole genome shotgun (WGS) entry which is preliminary data.</text>
</comment>
<keyword evidence="2" id="KW-1185">Reference proteome</keyword>
<reference evidence="1 2" key="1">
    <citation type="journal article" date="2021" name="Elife">
        <title>Chloroplast acquisition without the gene transfer in kleptoplastic sea slugs, Plakobranchus ocellatus.</title>
        <authorList>
            <person name="Maeda T."/>
            <person name="Takahashi S."/>
            <person name="Yoshida T."/>
            <person name="Shimamura S."/>
            <person name="Takaki Y."/>
            <person name="Nagai Y."/>
            <person name="Toyoda A."/>
            <person name="Suzuki Y."/>
            <person name="Arimoto A."/>
            <person name="Ishii H."/>
            <person name="Satoh N."/>
            <person name="Nishiyama T."/>
            <person name="Hasebe M."/>
            <person name="Maruyama T."/>
            <person name="Minagawa J."/>
            <person name="Obokata J."/>
            <person name="Shigenobu S."/>
        </authorList>
    </citation>
    <scope>NUCLEOTIDE SEQUENCE [LARGE SCALE GENOMIC DNA]</scope>
</reference>
<evidence type="ECO:0000313" key="1">
    <source>
        <dbReference type="EMBL" id="GFS03167.1"/>
    </source>
</evidence>
<dbReference type="EMBL" id="BMAT01009279">
    <property type="protein sequence ID" value="GFS03167.1"/>
    <property type="molecule type" value="Genomic_DNA"/>
</dbReference>